<dbReference type="GO" id="GO:0046872">
    <property type="term" value="F:metal ion binding"/>
    <property type="evidence" value="ECO:0007669"/>
    <property type="project" value="UniProtKB-KW"/>
</dbReference>
<keyword evidence="6" id="KW-0106">Calcium</keyword>
<dbReference type="STRING" id="336988.NT96_00085"/>
<dbReference type="PROSITE" id="PS51695">
    <property type="entry name" value="SEDOLISIN"/>
    <property type="match status" value="1"/>
</dbReference>
<evidence type="ECO:0000256" key="8">
    <source>
        <dbReference type="SAM" id="SignalP"/>
    </source>
</evidence>
<dbReference type="InterPro" id="IPR050819">
    <property type="entry name" value="Tripeptidyl-peptidase_I"/>
</dbReference>
<dbReference type="OrthoDB" id="9002785at2"/>
<dbReference type="Gene3D" id="3.40.50.200">
    <property type="entry name" value="Peptidase S8/S53 domain"/>
    <property type="match status" value="1"/>
</dbReference>
<dbReference type="SUPFAM" id="SSF54897">
    <property type="entry name" value="Protease propeptides/inhibitors"/>
    <property type="match status" value="1"/>
</dbReference>
<name>G9WGW3_9LACO</name>
<dbReference type="eggNOG" id="COG4934">
    <property type="taxonomic scope" value="Bacteria"/>
</dbReference>
<dbReference type="InterPro" id="IPR015366">
    <property type="entry name" value="S53_propep"/>
</dbReference>
<dbReference type="GO" id="GO:0004252">
    <property type="term" value="F:serine-type endopeptidase activity"/>
    <property type="evidence" value="ECO:0007669"/>
    <property type="project" value="InterPro"/>
</dbReference>
<keyword evidence="2 10" id="KW-0645">Protease</keyword>
<dbReference type="AlphaFoldDB" id="G9WGW3"/>
<keyword evidence="8" id="KW-0732">Signal</keyword>
<dbReference type="PANTHER" id="PTHR14218:SF15">
    <property type="entry name" value="TRIPEPTIDYL-PEPTIDASE 1"/>
    <property type="match status" value="1"/>
</dbReference>
<dbReference type="CDD" id="cd04056">
    <property type="entry name" value="Peptidases_S53"/>
    <property type="match status" value="1"/>
</dbReference>
<feature type="signal peptide" evidence="8">
    <location>
        <begin position="1"/>
        <end position="24"/>
    </location>
</feature>
<accession>G9WGW3</accession>
<dbReference type="RefSeq" id="WP_007746247.1">
    <property type="nucleotide sequence ID" value="NZ_CM001398.1"/>
</dbReference>
<keyword evidence="3" id="KW-0479">Metal-binding</keyword>
<dbReference type="GO" id="GO:0006508">
    <property type="term" value="P:proteolysis"/>
    <property type="evidence" value="ECO:0007669"/>
    <property type="project" value="UniProtKB-KW"/>
</dbReference>
<evidence type="ECO:0000259" key="9">
    <source>
        <dbReference type="PROSITE" id="PS51695"/>
    </source>
</evidence>
<evidence type="ECO:0000256" key="2">
    <source>
        <dbReference type="ARBA" id="ARBA00022670"/>
    </source>
</evidence>
<evidence type="ECO:0000256" key="4">
    <source>
        <dbReference type="ARBA" id="ARBA00022801"/>
    </source>
</evidence>
<dbReference type="CDD" id="cd11377">
    <property type="entry name" value="Pro-peptidase_S53"/>
    <property type="match status" value="1"/>
</dbReference>
<keyword evidence="11" id="KW-1185">Reference proteome</keyword>
<proteinExistence type="predicted"/>
<evidence type="ECO:0000256" key="3">
    <source>
        <dbReference type="ARBA" id="ARBA00022723"/>
    </source>
</evidence>
<evidence type="ECO:0000256" key="7">
    <source>
        <dbReference type="ARBA" id="ARBA00023145"/>
    </source>
</evidence>
<keyword evidence="5" id="KW-0720">Serine protease</keyword>
<evidence type="ECO:0000313" key="10">
    <source>
        <dbReference type="EMBL" id="EHN59371.1"/>
    </source>
</evidence>
<evidence type="ECO:0000256" key="1">
    <source>
        <dbReference type="ARBA" id="ARBA00001913"/>
    </source>
</evidence>
<evidence type="ECO:0000256" key="6">
    <source>
        <dbReference type="ARBA" id="ARBA00022837"/>
    </source>
</evidence>
<dbReference type="InterPro" id="IPR036852">
    <property type="entry name" value="Peptidase_S8/S53_dom_sf"/>
</dbReference>
<dbReference type="HOGENOM" id="CLU_012501_1_0_9"/>
<dbReference type="InterPro" id="IPR030400">
    <property type="entry name" value="Sedolisin_dom"/>
</dbReference>
<comment type="caution">
    <text evidence="10">The sequence shown here is derived from an EMBL/GenBank/DDBJ whole genome shotgun (WGS) entry which is preliminary data.</text>
</comment>
<dbReference type="Proteomes" id="UP000004959">
    <property type="component" value="Chromosome"/>
</dbReference>
<gene>
    <name evidence="10" type="ORF">OKIT_1288</name>
</gene>
<evidence type="ECO:0000256" key="5">
    <source>
        <dbReference type="ARBA" id="ARBA00022825"/>
    </source>
</evidence>
<sequence>MKKIRFFSVALVAVLLSLLFFAKAQLIAADSSRGSVAQTVTKKVLNQADYSSAVPNDTQESVDVILKPKSQTALGNYVYSTVSPTSFSYRRYMTPGQFGSTFGDAGAARAVLKYLSGFGIHASLAADNLVVKSVGTTSQFEKAFDTSISQATYRGRRFHATRKTPTLPSWYASRILGILGLTTYNSLTSNIQKAPKNLMKAVTPKDDPTTAYPSTPASFAARYHLDQLYKEGFTGAGQRMAIVSLAEFNPADAYAYWQTMGIKVPKNRLDLINVDGGSGWDGSDETSLDVEQSGALAPQAKISVFVGPNSDTGFFDALETAIDQDKAAQLSLSWGESETAITESVAQGIETPVYGQIFNLIFEQAAAEGISSFVASGDQGAYDATKDVGTFDLAVDNPADSPFVVAAGGTTLPYSATFVDGTSISIPQERTWGWDYLYPVFDNLGFNQTPDGLGYYFAGGGGGFSKFFATPRYQFGVPGVNHFTSLALWQTDPTFSTVQRIAQPALANGSGTGRNVPDLSLNADPETGYGVFYSAGPGQPASWDGAYGGTSFVAPQLNGVSALLNSKRKTRLGFWNPQIYHFATSGHSPFTPLNATSDNSNLFYTGTPGTVYNQGSGLGTIDFTKLQQSFGSR</sequence>
<organism evidence="10 11">
    <name type="scientific">Oenococcus kitaharae DSM 17330</name>
    <dbReference type="NCBI Taxonomy" id="1045004"/>
    <lineage>
        <taxon>Bacteria</taxon>
        <taxon>Bacillati</taxon>
        <taxon>Bacillota</taxon>
        <taxon>Bacilli</taxon>
        <taxon>Lactobacillales</taxon>
        <taxon>Lactobacillaceae</taxon>
        <taxon>Oenococcus</taxon>
    </lineage>
</organism>
<dbReference type="SUPFAM" id="SSF52743">
    <property type="entry name" value="Subtilisin-like"/>
    <property type="match status" value="1"/>
</dbReference>
<dbReference type="PATRIC" id="fig|1045004.4.peg.1263"/>
<feature type="domain" description="Peptidase S53" evidence="9">
    <location>
        <begin position="213"/>
        <end position="633"/>
    </location>
</feature>
<dbReference type="GO" id="GO:0008240">
    <property type="term" value="F:tripeptidyl-peptidase activity"/>
    <property type="evidence" value="ECO:0007669"/>
    <property type="project" value="TreeGrafter"/>
</dbReference>
<feature type="chain" id="PRO_5039052974" evidence="8">
    <location>
        <begin position="25"/>
        <end position="633"/>
    </location>
</feature>
<comment type="cofactor">
    <cofactor evidence="1">
        <name>Ca(2+)</name>
        <dbReference type="ChEBI" id="CHEBI:29108"/>
    </cofactor>
</comment>
<protein>
    <submittedName>
        <fullName evidence="10">Periplasmic aspartyl protease</fullName>
    </submittedName>
</protein>
<dbReference type="EMBL" id="AFVZ01000001">
    <property type="protein sequence ID" value="EHN59371.1"/>
    <property type="molecule type" value="Genomic_DNA"/>
</dbReference>
<dbReference type="SMART" id="SM00944">
    <property type="entry name" value="Pro-kuma_activ"/>
    <property type="match status" value="1"/>
</dbReference>
<evidence type="ECO:0000313" key="11">
    <source>
        <dbReference type="Proteomes" id="UP000004959"/>
    </source>
</evidence>
<keyword evidence="7" id="KW-0865">Zymogen</keyword>
<keyword evidence="4" id="KW-0378">Hydrolase</keyword>
<reference evidence="10 11" key="1">
    <citation type="journal article" date="2012" name="PLoS ONE">
        <title>Functional divergence in the genus oenococcus as predicted by genome sequencing of the newly-described species, Oenococcus kitaharae.</title>
        <authorList>
            <person name="Borneman A.R."/>
            <person name="McCarthy J.M."/>
            <person name="Chambers P.J."/>
            <person name="Bartowsky E.J."/>
        </authorList>
    </citation>
    <scope>NUCLEOTIDE SEQUENCE [LARGE SCALE GENOMIC DNA]</scope>
    <source>
        <strain evidence="11">DSM17330</strain>
    </source>
</reference>
<dbReference type="PANTHER" id="PTHR14218">
    <property type="entry name" value="PROTEASE S8 TRIPEPTIDYL PEPTIDASE I CLN2"/>
    <property type="match status" value="1"/>
</dbReference>
<dbReference type="Pfam" id="PF09286">
    <property type="entry name" value="Pro-kuma_activ"/>
    <property type="match status" value="1"/>
</dbReference>